<dbReference type="GO" id="GO:0003677">
    <property type="term" value="F:DNA binding"/>
    <property type="evidence" value="ECO:0007669"/>
    <property type="project" value="TreeGrafter"/>
</dbReference>
<feature type="transmembrane region" description="Helical" evidence="3">
    <location>
        <begin position="477"/>
        <end position="498"/>
    </location>
</feature>
<evidence type="ECO:0000256" key="3">
    <source>
        <dbReference type="SAM" id="Phobius"/>
    </source>
</evidence>
<accession>A0A926JUD1</accession>
<dbReference type="RefSeq" id="WP_187966827.1">
    <property type="nucleotide sequence ID" value="NZ_JACVDC010000068.1"/>
</dbReference>
<keyword evidence="3" id="KW-0472">Membrane</keyword>
<dbReference type="PANTHER" id="PTHR35807:SF1">
    <property type="entry name" value="TRANSCRIPTIONAL REGULATOR REDD"/>
    <property type="match status" value="1"/>
</dbReference>
<dbReference type="InterPro" id="IPR006558">
    <property type="entry name" value="LamG-like"/>
</dbReference>
<dbReference type="GO" id="GO:0005975">
    <property type="term" value="P:carbohydrate metabolic process"/>
    <property type="evidence" value="ECO:0007669"/>
    <property type="project" value="UniProtKB-ARBA"/>
</dbReference>
<dbReference type="SMART" id="SM00560">
    <property type="entry name" value="LamGL"/>
    <property type="match status" value="1"/>
</dbReference>
<keyword evidence="6" id="KW-1185">Reference proteome</keyword>
<proteinExistence type="predicted"/>
<keyword evidence="1" id="KW-0732">Signal</keyword>
<keyword evidence="3" id="KW-0812">Transmembrane</keyword>
<dbReference type="GO" id="GO:0006355">
    <property type="term" value="P:regulation of DNA-templated transcription"/>
    <property type="evidence" value="ECO:0007669"/>
    <property type="project" value="TreeGrafter"/>
</dbReference>
<dbReference type="Proteomes" id="UP000653730">
    <property type="component" value="Unassembled WGS sequence"/>
</dbReference>
<evidence type="ECO:0000313" key="6">
    <source>
        <dbReference type="Proteomes" id="UP000653730"/>
    </source>
</evidence>
<comment type="caution">
    <text evidence="5">The sequence shown here is derived from an EMBL/GenBank/DDBJ whole genome shotgun (WGS) entry which is preliminary data.</text>
</comment>
<evidence type="ECO:0000313" key="5">
    <source>
        <dbReference type="EMBL" id="MBC9797698.1"/>
    </source>
</evidence>
<dbReference type="Gene3D" id="2.60.120.200">
    <property type="match status" value="1"/>
</dbReference>
<evidence type="ECO:0000256" key="2">
    <source>
        <dbReference type="ARBA" id="ARBA00023157"/>
    </source>
</evidence>
<sequence>MSALRFLSIILLVVLPNIRSFAQHIEERVFLTEKGLENVEEKLDEGYRAFVFDAEVLKEKQMFFFQGFLERQVSPDVLVFLVRGDDARLSEKLESHPISQFVVRDTGALTKPLTESKLLIFGSDASLFNTKHWINRGVYENDSLKGEGWCRLLSFIDINQKETEAVADRILNLTLEKEGKMPNFIRTQSPSLWKPRLDSISNLSFNHADVLFGNRPLKGVKWKELPGLRSCGHIITTSGKLSPKKRGYWFSPDIFSFSSSVPAETKVFRAYQYDVKEALRYYLPLHENTSNTVFPYDNGTYTDVKFIDDPERGHVAYFNGETSYIDFRNSHTTDFSEITVSTWIKPEKISGSLSLIGKGEAFSAKIFDGRLQFTTPGIKDHYSEKITLKTGEWVHLTYVYSLEKKVYFYLNGRLVGEAPASALEQTDHSILIGTNLWGQYYKGCLSEFCVWNRALSDDEVRDVYALGVVPPTADRTILYASTGGALLIALLLFIYIYYKRKAVKDRPEAKGIAGKNTVIPTIQAGKGKIQLLEEFKLTNREGKDITFRLSPKRKELLLLLILYTLKEGGISSQKMAHLLWPGFSPESVKNNRSTHIREIRNLLEEELNVRIVYSNKVWRFEAGNDVAIDINEIDRKIPLFSRSKKEISGKEDLLECAKLVSRGPLLPQTDLEWVDKFKSDYGNAVLDVLVPCIENPDWLTDKEALEVIRAILTIDPLYESAVRYKVTVLMKGGKHTLAKKAIEQYKRLYENFYGEVCEPDFLAQAE</sequence>
<dbReference type="Gene3D" id="1.10.10.10">
    <property type="entry name" value="Winged helix-like DNA-binding domain superfamily/Winged helix DNA-binding domain"/>
    <property type="match status" value="1"/>
</dbReference>
<dbReference type="GO" id="GO:0004553">
    <property type="term" value="F:hydrolase activity, hydrolyzing O-glycosyl compounds"/>
    <property type="evidence" value="ECO:0007669"/>
    <property type="project" value="UniProtKB-ARBA"/>
</dbReference>
<dbReference type="Pfam" id="PF13385">
    <property type="entry name" value="Laminin_G_3"/>
    <property type="match status" value="1"/>
</dbReference>
<dbReference type="SUPFAM" id="SSF49899">
    <property type="entry name" value="Concanavalin A-like lectins/glucanases"/>
    <property type="match status" value="1"/>
</dbReference>
<name>A0A926JUD1_9FLAO</name>
<reference evidence="5 6" key="1">
    <citation type="submission" date="2020-09" db="EMBL/GenBank/DDBJ databases">
        <title>Sinomicrobium weinanense sp. nov., a halophilic bacteria isolated from saline-alkali soil.</title>
        <authorList>
            <person name="Wu P."/>
            <person name="Ren H."/>
            <person name="Mei Y."/>
            <person name="Liang Y."/>
            <person name="Chen Z."/>
        </authorList>
    </citation>
    <scope>NUCLEOTIDE SEQUENCE [LARGE SCALE GENOMIC DNA]</scope>
    <source>
        <strain evidence="5 6">FJxs</strain>
    </source>
</reference>
<keyword evidence="3" id="KW-1133">Transmembrane helix</keyword>
<protein>
    <recommendedName>
        <fullName evidence="4">LamG-like jellyroll fold domain-containing protein</fullName>
    </recommendedName>
</protein>
<gene>
    <name evidence="5" type="ORF">IBL28_17135</name>
</gene>
<dbReference type="InterPro" id="IPR013320">
    <property type="entry name" value="ConA-like_dom_sf"/>
</dbReference>
<dbReference type="InterPro" id="IPR051677">
    <property type="entry name" value="AfsR-DnrI-RedD_regulator"/>
</dbReference>
<evidence type="ECO:0000256" key="1">
    <source>
        <dbReference type="ARBA" id="ARBA00022729"/>
    </source>
</evidence>
<dbReference type="InterPro" id="IPR036388">
    <property type="entry name" value="WH-like_DNA-bd_sf"/>
</dbReference>
<organism evidence="5 6">
    <name type="scientific">Sinomicrobium weinanense</name>
    <dbReference type="NCBI Taxonomy" id="2842200"/>
    <lineage>
        <taxon>Bacteria</taxon>
        <taxon>Pseudomonadati</taxon>
        <taxon>Bacteroidota</taxon>
        <taxon>Flavobacteriia</taxon>
        <taxon>Flavobacteriales</taxon>
        <taxon>Flavobacteriaceae</taxon>
        <taxon>Sinomicrobium</taxon>
    </lineage>
</organism>
<dbReference type="AlphaFoldDB" id="A0A926JUD1"/>
<feature type="domain" description="LamG-like jellyroll fold" evidence="4">
    <location>
        <begin position="336"/>
        <end position="458"/>
    </location>
</feature>
<dbReference type="PANTHER" id="PTHR35807">
    <property type="entry name" value="TRANSCRIPTIONAL REGULATOR REDD-RELATED"/>
    <property type="match status" value="1"/>
</dbReference>
<dbReference type="EMBL" id="JACVDC010000068">
    <property type="protein sequence ID" value="MBC9797698.1"/>
    <property type="molecule type" value="Genomic_DNA"/>
</dbReference>
<keyword evidence="2" id="KW-1015">Disulfide bond</keyword>
<evidence type="ECO:0000259" key="4">
    <source>
        <dbReference type="SMART" id="SM00560"/>
    </source>
</evidence>